<dbReference type="InterPro" id="IPR001932">
    <property type="entry name" value="PPM-type_phosphatase-like_dom"/>
</dbReference>
<dbReference type="PROSITE" id="PS51746">
    <property type="entry name" value="PPM_2"/>
    <property type="match status" value="1"/>
</dbReference>
<feature type="coiled-coil region" evidence="1">
    <location>
        <begin position="103"/>
        <end position="130"/>
    </location>
</feature>
<dbReference type="EMBL" id="JABBPN010000008">
    <property type="protein sequence ID" value="NMO96277.1"/>
    <property type="molecule type" value="Genomic_DNA"/>
</dbReference>
<dbReference type="SUPFAM" id="SSF81606">
    <property type="entry name" value="PP2C-like"/>
    <property type="match status" value="1"/>
</dbReference>
<dbReference type="AlphaFoldDB" id="A0A848M5P5"/>
<proteinExistence type="predicted"/>
<feature type="domain" description="PPM-type phosphatase" evidence="2">
    <location>
        <begin position="46"/>
        <end position="278"/>
    </location>
</feature>
<keyword evidence="1" id="KW-0175">Coiled coil</keyword>
<reference evidence="3 4" key="1">
    <citation type="submission" date="2020-04" db="EMBL/GenBank/DDBJ databases">
        <title>Paenibacillus algicola sp. nov., a novel marine bacterium producing alginate lyase.</title>
        <authorList>
            <person name="Huang H."/>
        </authorList>
    </citation>
    <scope>NUCLEOTIDE SEQUENCE [LARGE SCALE GENOMIC DNA]</scope>
    <source>
        <strain evidence="3 4">L7-75</strain>
    </source>
</reference>
<evidence type="ECO:0000313" key="4">
    <source>
        <dbReference type="Proteomes" id="UP000565468"/>
    </source>
</evidence>
<evidence type="ECO:0000259" key="2">
    <source>
        <dbReference type="PROSITE" id="PS51746"/>
    </source>
</evidence>
<evidence type="ECO:0000256" key="1">
    <source>
        <dbReference type="SAM" id="Coils"/>
    </source>
</evidence>
<dbReference type="InterPro" id="IPR036457">
    <property type="entry name" value="PPM-type-like_dom_sf"/>
</dbReference>
<protein>
    <recommendedName>
        <fullName evidence="2">PPM-type phosphatase domain-containing protein</fullName>
    </recommendedName>
</protein>
<name>A0A848M5P5_PAELE</name>
<sequence>MRSSNAGSVHVGKSRKNNANPFLYECKQTAELPVTNVSDKFNCRYAYGRASETAHMQDRGQDFMAFALDGGVCSFVLCDGVGLSFRGDMASKFLGRGLLSWLRSQGELNRQNLERKLVELSAEASQESDALTFDEDTPLLLKEVLQQKQQQGSEAMYICGRIELPGRFHRKGKLWLAWQGDSRLRMFQQHMELTSQFGDRFHTSERWSTRSGPIGGRPHIFESRLDALSGYRLLMYSDGLNDLDPILERVPDEQVQLLMDAVHTGGLEDDASFLEISW</sequence>
<evidence type="ECO:0000313" key="3">
    <source>
        <dbReference type="EMBL" id="NMO96277.1"/>
    </source>
</evidence>
<dbReference type="Proteomes" id="UP000565468">
    <property type="component" value="Unassembled WGS sequence"/>
</dbReference>
<organism evidence="3 4">
    <name type="scientific">Paenibacillus lemnae</name>
    <dbReference type="NCBI Taxonomy" id="1330551"/>
    <lineage>
        <taxon>Bacteria</taxon>
        <taxon>Bacillati</taxon>
        <taxon>Bacillota</taxon>
        <taxon>Bacilli</taxon>
        <taxon>Bacillales</taxon>
        <taxon>Paenibacillaceae</taxon>
        <taxon>Paenibacillus</taxon>
    </lineage>
</organism>
<keyword evidence="4" id="KW-1185">Reference proteome</keyword>
<dbReference type="Gene3D" id="3.60.40.10">
    <property type="entry name" value="PPM-type phosphatase domain"/>
    <property type="match status" value="1"/>
</dbReference>
<comment type="caution">
    <text evidence="3">The sequence shown here is derived from an EMBL/GenBank/DDBJ whole genome shotgun (WGS) entry which is preliminary data.</text>
</comment>
<accession>A0A848M5P5</accession>
<gene>
    <name evidence="3" type="ORF">HII30_10890</name>
</gene>